<name>A0A1M4VYA6_STRHI</name>
<gene>
    <name evidence="1" type="ORF">SAMN05444320_101927</name>
</gene>
<organism evidence="1 2">
    <name type="scientific">Streptoalloteichus hindustanus</name>
    <dbReference type="NCBI Taxonomy" id="2017"/>
    <lineage>
        <taxon>Bacteria</taxon>
        <taxon>Bacillati</taxon>
        <taxon>Actinomycetota</taxon>
        <taxon>Actinomycetes</taxon>
        <taxon>Pseudonocardiales</taxon>
        <taxon>Pseudonocardiaceae</taxon>
        <taxon>Streptoalloteichus</taxon>
    </lineage>
</organism>
<evidence type="ECO:0000313" key="2">
    <source>
        <dbReference type="Proteomes" id="UP000184501"/>
    </source>
</evidence>
<dbReference type="AlphaFoldDB" id="A0A1M4VYA6"/>
<dbReference type="EMBL" id="FQVN01000001">
    <property type="protein sequence ID" value="SHE73692.1"/>
    <property type="molecule type" value="Genomic_DNA"/>
</dbReference>
<protein>
    <recommendedName>
        <fullName evidence="3">PH domain-containing protein</fullName>
    </recommendedName>
</protein>
<proteinExistence type="predicted"/>
<keyword evidence="2" id="KW-1185">Reference proteome</keyword>
<evidence type="ECO:0000313" key="1">
    <source>
        <dbReference type="EMBL" id="SHE73692.1"/>
    </source>
</evidence>
<evidence type="ECO:0008006" key="3">
    <source>
        <dbReference type="Google" id="ProtNLM"/>
    </source>
</evidence>
<reference evidence="1 2" key="1">
    <citation type="submission" date="2016-11" db="EMBL/GenBank/DDBJ databases">
        <authorList>
            <person name="Jaros S."/>
            <person name="Januszkiewicz K."/>
            <person name="Wedrychowicz H."/>
        </authorList>
    </citation>
    <scope>NUCLEOTIDE SEQUENCE [LARGE SCALE GENOMIC DNA]</scope>
    <source>
        <strain evidence="1 2">DSM 44523</strain>
    </source>
</reference>
<dbReference type="STRING" id="2017.SAMN05444320_101927"/>
<dbReference type="RefSeq" id="WP_073479984.1">
    <property type="nucleotide sequence ID" value="NZ_FQVN01000001.1"/>
</dbReference>
<dbReference type="Proteomes" id="UP000184501">
    <property type="component" value="Unassembled WGS sequence"/>
</dbReference>
<accession>A0A1M4VYA6</accession>
<sequence>MADVIAPLLDTLPVPRRPEDRARVRQLAGLLVPGEPVRAVTTGRSGDQGEVLLAVTDRRVVGLTDDERVLTIPLSEVAYVATSGDSRAGGAVAVHGPTGTLRVADMPFRLAQEFAAAVRAGVLAVA</sequence>